<sequence length="69" mass="8032">MDNERCGSDYIFDYSRHHGVLVLSIYNSLTDGSENYKKEARLRPARLLQDMVGSIILTERGEKQNERQN</sequence>
<accession>A0A1G5SCC2</accession>
<dbReference type="Proteomes" id="UP000198729">
    <property type="component" value="Unassembled WGS sequence"/>
</dbReference>
<dbReference type="STRING" id="51642.NSMM_280003"/>
<protein>
    <submittedName>
        <fullName evidence="1">Uncharacterized protein</fullName>
    </submittedName>
</protein>
<gene>
    <name evidence="1" type="ORF">NSMM_280003</name>
</gene>
<keyword evidence="2" id="KW-1185">Reference proteome</keyword>
<proteinExistence type="predicted"/>
<reference evidence="1 2" key="1">
    <citation type="submission" date="2016-10" db="EMBL/GenBank/DDBJ databases">
        <authorList>
            <person name="de Groot N.N."/>
        </authorList>
    </citation>
    <scope>NUCLEOTIDE SEQUENCE [LARGE SCALE GENOMIC DNA]</scope>
    <source>
        <strain evidence="1">1</strain>
    </source>
</reference>
<organism evidence="1 2">
    <name type="scientific">Nitrosomonas mobilis</name>
    <dbReference type="NCBI Taxonomy" id="51642"/>
    <lineage>
        <taxon>Bacteria</taxon>
        <taxon>Pseudomonadati</taxon>
        <taxon>Pseudomonadota</taxon>
        <taxon>Betaproteobacteria</taxon>
        <taxon>Nitrosomonadales</taxon>
        <taxon>Nitrosomonadaceae</taxon>
        <taxon>Nitrosomonas</taxon>
    </lineage>
</organism>
<dbReference type="EMBL" id="FMWO01000034">
    <property type="protein sequence ID" value="SCZ84833.1"/>
    <property type="molecule type" value="Genomic_DNA"/>
</dbReference>
<name>A0A1G5SCC2_9PROT</name>
<evidence type="ECO:0000313" key="1">
    <source>
        <dbReference type="EMBL" id="SCZ84833.1"/>
    </source>
</evidence>
<dbReference type="AlphaFoldDB" id="A0A1G5SCC2"/>
<evidence type="ECO:0000313" key="2">
    <source>
        <dbReference type="Proteomes" id="UP000198729"/>
    </source>
</evidence>